<dbReference type="EMBL" id="LR134141">
    <property type="protein sequence ID" value="VEA00345.1"/>
    <property type="molecule type" value="Genomic_DNA"/>
</dbReference>
<evidence type="ECO:0000256" key="12">
    <source>
        <dbReference type="SAM" id="Phobius"/>
    </source>
</evidence>
<dbReference type="GO" id="GO:0005886">
    <property type="term" value="C:plasma membrane"/>
    <property type="evidence" value="ECO:0007669"/>
    <property type="project" value="UniProtKB-SubCell"/>
</dbReference>
<dbReference type="PANTHER" id="PTHR36106">
    <property type="entry name" value="ANAEROBIC C4-DICARBOXYLATE TRANSPORTER DCUB"/>
    <property type="match status" value="1"/>
</dbReference>
<dbReference type="AlphaFoldDB" id="A0A6D2G1N3"/>
<dbReference type="PANTHER" id="PTHR36106:SF1">
    <property type="entry name" value="ANAEROBIC C4-DICARBOXYLATE TRANSPORTER DCUB"/>
    <property type="match status" value="1"/>
</dbReference>
<evidence type="ECO:0000256" key="2">
    <source>
        <dbReference type="ARBA" id="ARBA00006413"/>
    </source>
</evidence>
<dbReference type="Proteomes" id="UP000267858">
    <property type="component" value="Chromosome"/>
</dbReference>
<evidence type="ECO:0000256" key="3">
    <source>
        <dbReference type="ARBA" id="ARBA00022448"/>
    </source>
</evidence>
<proteinExistence type="inferred from homology"/>
<comment type="similarity">
    <text evidence="2">Belongs to the DcuA/DcuB transporter (TC 2.A.13.1) family.</text>
</comment>
<evidence type="ECO:0000256" key="9">
    <source>
        <dbReference type="ARBA" id="ARBA00034237"/>
    </source>
</evidence>
<evidence type="ECO:0000256" key="8">
    <source>
        <dbReference type="ARBA" id="ARBA00023136"/>
    </source>
</evidence>
<comment type="subcellular location">
    <subcellularLocation>
        <location evidence="1">Cell inner membrane</location>
        <topology evidence="1">Multi-pass membrane protein</topology>
    </subcellularLocation>
</comment>
<comment type="catalytic activity">
    <reaction evidence="9">
        <text>L-aspartate(in) + succinate(out) = L-aspartate(out) + succinate(in)</text>
        <dbReference type="Rhea" id="RHEA:29343"/>
        <dbReference type="ChEBI" id="CHEBI:29991"/>
        <dbReference type="ChEBI" id="CHEBI:30031"/>
    </reaction>
    <physiologicalReaction direction="right-to-left" evidence="9">
        <dbReference type="Rhea" id="RHEA:29345"/>
    </physiologicalReaction>
</comment>
<organism evidence="13 14">
    <name type="scientific">Salmonella enterica subsp. salamae</name>
    <dbReference type="NCBI Taxonomy" id="59202"/>
    <lineage>
        <taxon>Bacteria</taxon>
        <taxon>Pseudomonadati</taxon>
        <taxon>Pseudomonadota</taxon>
        <taxon>Gammaproteobacteria</taxon>
        <taxon>Enterobacterales</taxon>
        <taxon>Enterobacteriaceae</taxon>
        <taxon>Salmonella</taxon>
    </lineage>
</organism>
<keyword evidence="5" id="KW-0997">Cell inner membrane</keyword>
<feature type="transmembrane region" description="Helical" evidence="12">
    <location>
        <begin position="7"/>
        <end position="38"/>
    </location>
</feature>
<accession>A0A6D2G1N3</accession>
<sequence>MFWTELCFILVALMIGARIGGVFLGMVGGLGVGVMVFIFGLTPSTPPIDVILIILSVVLAAASLQASGGLDLLVKLAEKILRRHPPLHYVISTVYLLYLHFYVRNGACRL</sequence>
<keyword evidence="6 12" id="KW-0812">Transmembrane</keyword>
<keyword evidence="8 12" id="KW-0472">Membrane</keyword>
<keyword evidence="4" id="KW-1003">Cell membrane</keyword>
<evidence type="ECO:0000256" key="6">
    <source>
        <dbReference type="ARBA" id="ARBA00022692"/>
    </source>
</evidence>
<dbReference type="InterPro" id="IPR004668">
    <property type="entry name" value="Anaer_Dcu_memb_transpt"/>
</dbReference>
<evidence type="ECO:0000313" key="13">
    <source>
        <dbReference type="EMBL" id="VEA00345.1"/>
    </source>
</evidence>
<keyword evidence="7 12" id="KW-1133">Transmembrane helix</keyword>
<comment type="catalytic activity">
    <reaction evidence="10">
        <text>(S)-malate(in) + succinate(out) = (S)-malate(out) + succinate(in)</text>
        <dbReference type="Rhea" id="RHEA:29327"/>
        <dbReference type="ChEBI" id="CHEBI:15589"/>
        <dbReference type="ChEBI" id="CHEBI:30031"/>
    </reaction>
    <physiologicalReaction direction="right-to-left" evidence="10">
        <dbReference type="Rhea" id="RHEA:29329"/>
    </physiologicalReaction>
</comment>
<evidence type="ECO:0000256" key="4">
    <source>
        <dbReference type="ARBA" id="ARBA00022475"/>
    </source>
</evidence>
<evidence type="ECO:0000256" key="1">
    <source>
        <dbReference type="ARBA" id="ARBA00004429"/>
    </source>
</evidence>
<evidence type="ECO:0000256" key="7">
    <source>
        <dbReference type="ARBA" id="ARBA00022989"/>
    </source>
</evidence>
<keyword evidence="3" id="KW-0813">Transport</keyword>
<evidence type="ECO:0000256" key="10">
    <source>
        <dbReference type="ARBA" id="ARBA00034284"/>
    </source>
</evidence>
<evidence type="ECO:0000256" key="5">
    <source>
        <dbReference type="ARBA" id="ARBA00022519"/>
    </source>
</evidence>
<evidence type="ECO:0000313" key="14">
    <source>
        <dbReference type="Proteomes" id="UP000267858"/>
    </source>
</evidence>
<protein>
    <submittedName>
        <fullName evidence="13">Anaerobic c4-dicarboxylate transporter</fullName>
    </submittedName>
</protein>
<gene>
    <name evidence="13" type="primary">dcuB2_1</name>
    <name evidence="13" type="ORF">NCTC5773_00305</name>
</gene>
<feature type="transmembrane region" description="Helical" evidence="12">
    <location>
        <begin position="50"/>
        <end position="74"/>
    </location>
</feature>
<name>A0A6D2G1N3_SALER</name>
<comment type="catalytic activity">
    <reaction evidence="11">
        <text>fumarate(in) + succinate(out) = fumarate(out) + succinate(in)</text>
        <dbReference type="Rhea" id="RHEA:29323"/>
        <dbReference type="ChEBI" id="CHEBI:29806"/>
        <dbReference type="ChEBI" id="CHEBI:30031"/>
    </reaction>
    <physiologicalReaction direction="right-to-left" evidence="11">
        <dbReference type="Rhea" id="RHEA:29325"/>
    </physiologicalReaction>
</comment>
<reference evidence="13 14" key="1">
    <citation type="submission" date="2018-12" db="EMBL/GenBank/DDBJ databases">
        <authorList>
            <consortium name="Pathogen Informatics"/>
        </authorList>
    </citation>
    <scope>NUCLEOTIDE SEQUENCE [LARGE SCALE GENOMIC DNA]</scope>
    <source>
        <strain evidence="13 14">NCTC5773</strain>
    </source>
</reference>
<dbReference type="Pfam" id="PF03605">
    <property type="entry name" value="DcuA_DcuB"/>
    <property type="match status" value="1"/>
</dbReference>
<evidence type="ECO:0000256" key="11">
    <source>
        <dbReference type="ARBA" id="ARBA00034287"/>
    </source>
</evidence>
<dbReference type="GO" id="GO:0015556">
    <property type="term" value="F:C4-dicarboxylate transmembrane transporter activity"/>
    <property type="evidence" value="ECO:0007669"/>
    <property type="project" value="InterPro"/>
</dbReference>
<feature type="transmembrane region" description="Helical" evidence="12">
    <location>
        <begin position="86"/>
        <end position="103"/>
    </location>
</feature>